<dbReference type="OrthoDB" id="3691767at2"/>
<keyword evidence="1" id="KW-0808">Transferase</keyword>
<dbReference type="SUPFAM" id="SSF52540">
    <property type="entry name" value="P-loop containing nucleoside triphosphate hydrolases"/>
    <property type="match status" value="1"/>
</dbReference>
<dbReference type="InterPro" id="IPR027417">
    <property type="entry name" value="P-loop_NTPase"/>
</dbReference>
<protein>
    <submittedName>
        <fullName evidence="1">Uridine kinase</fullName>
    </submittedName>
</protein>
<comment type="caution">
    <text evidence="1">The sequence shown here is derived from an EMBL/GenBank/DDBJ whole genome shotgun (WGS) entry which is preliminary data.</text>
</comment>
<keyword evidence="1" id="KW-0418">Kinase</keyword>
<organism evidence="1 2">
    <name type="scientific">Propioniciclava sinopodophylli</name>
    <dbReference type="NCBI Taxonomy" id="1837344"/>
    <lineage>
        <taxon>Bacteria</taxon>
        <taxon>Bacillati</taxon>
        <taxon>Actinomycetota</taxon>
        <taxon>Actinomycetes</taxon>
        <taxon>Propionibacteriales</taxon>
        <taxon>Propionibacteriaceae</taxon>
        <taxon>Propioniciclava</taxon>
    </lineage>
</organism>
<sequence>MTRVVLLAGPSGGGKSRLARLVGGLPLRLDDFYLDADAPALPRAHGIVDWDDPATWDAAGTVHALSCLVRDGRCEVPSYSIAESRRVGSHTLELGHHDLIVAEGIFAIELLAPARAAGLDVEPIYLDRSRWLVGLLRLRRDLAQRRKPPRVLLRRGWALLRAQPGLRRRAVAAGFVPLSMRAAVRRLSS</sequence>
<dbReference type="Proteomes" id="UP000292373">
    <property type="component" value="Unassembled WGS sequence"/>
</dbReference>
<dbReference type="RefSeq" id="WP_131167363.1">
    <property type="nucleotide sequence ID" value="NZ_SDMQ01000003.1"/>
</dbReference>
<dbReference type="Gene3D" id="3.40.50.300">
    <property type="entry name" value="P-loop containing nucleotide triphosphate hydrolases"/>
    <property type="match status" value="1"/>
</dbReference>
<gene>
    <name evidence="1" type="ORF">ET989_04515</name>
</gene>
<evidence type="ECO:0000313" key="1">
    <source>
        <dbReference type="EMBL" id="TBT86578.1"/>
    </source>
</evidence>
<dbReference type="EMBL" id="SDMQ01000003">
    <property type="protein sequence ID" value="TBT86578.1"/>
    <property type="molecule type" value="Genomic_DNA"/>
</dbReference>
<keyword evidence="2" id="KW-1185">Reference proteome</keyword>
<evidence type="ECO:0000313" key="2">
    <source>
        <dbReference type="Proteomes" id="UP000292373"/>
    </source>
</evidence>
<dbReference type="GO" id="GO:0016301">
    <property type="term" value="F:kinase activity"/>
    <property type="evidence" value="ECO:0007669"/>
    <property type="project" value="UniProtKB-KW"/>
</dbReference>
<dbReference type="AlphaFoldDB" id="A0A4V2JSL6"/>
<reference evidence="1 2" key="1">
    <citation type="submission" date="2019-01" db="EMBL/GenBank/DDBJ databases">
        <title>Lactibacter flavus gen. nov., sp. nov., a novel bacterium of the family Propionibacteriaceae isolated from raw milk and dairy products.</title>
        <authorList>
            <person name="Huptas C."/>
            <person name="Wenning M."/>
            <person name="Breitenwieser F."/>
            <person name="Doll E."/>
            <person name="Von Neubeck M."/>
            <person name="Busse H.-J."/>
            <person name="Scherer S."/>
        </authorList>
    </citation>
    <scope>NUCLEOTIDE SEQUENCE [LARGE SCALE GENOMIC DNA]</scope>
    <source>
        <strain evidence="1 2">KCTC 33808</strain>
    </source>
</reference>
<accession>A0A4V2JSL6</accession>
<name>A0A4V2JSL6_9ACTN</name>
<proteinExistence type="predicted"/>